<gene>
    <name evidence="2" type="ORF">T12_12698</name>
</gene>
<dbReference type="Pfam" id="PF13843">
    <property type="entry name" value="DDE_Tnp_1_7"/>
    <property type="match status" value="1"/>
</dbReference>
<dbReference type="InterPro" id="IPR029526">
    <property type="entry name" value="PGBD"/>
</dbReference>
<dbReference type="Proteomes" id="UP000054783">
    <property type="component" value="Unassembled WGS sequence"/>
</dbReference>
<reference evidence="2 3" key="1">
    <citation type="submission" date="2015-01" db="EMBL/GenBank/DDBJ databases">
        <title>Evolution of Trichinella species and genotypes.</title>
        <authorList>
            <person name="Korhonen P.K."/>
            <person name="Edoardo P."/>
            <person name="Giuseppe L.R."/>
            <person name="Gasser R.B."/>
        </authorList>
    </citation>
    <scope>NUCLEOTIDE SEQUENCE [LARGE SCALE GENOMIC DNA]</scope>
    <source>
        <strain evidence="2">ISS2496</strain>
    </source>
</reference>
<sequence length="91" mass="10753">MSSANGYPYALKIYAGRDERKKNEPLGMKVIDEMISVLERPEKHELYFNNFFASYDLLEKLSATGTMRYSRTRKIRIMPVDEVKKKHRGFF</sequence>
<evidence type="ECO:0000313" key="2">
    <source>
        <dbReference type="EMBL" id="KRY03546.1"/>
    </source>
</evidence>
<feature type="domain" description="PiggyBac transposable element-derived protein" evidence="1">
    <location>
        <begin position="3"/>
        <end position="74"/>
    </location>
</feature>
<protein>
    <recommendedName>
        <fullName evidence="1">PiggyBac transposable element-derived protein domain-containing protein</fullName>
    </recommendedName>
</protein>
<evidence type="ECO:0000259" key="1">
    <source>
        <dbReference type="Pfam" id="PF13843"/>
    </source>
</evidence>
<keyword evidence="3" id="KW-1185">Reference proteome</keyword>
<dbReference type="STRING" id="990121.A0A0V0YUT1"/>
<name>A0A0V0YUT1_9BILA</name>
<accession>A0A0V0YUT1</accession>
<dbReference type="EMBL" id="JYDQ01002694">
    <property type="protein sequence ID" value="KRY03546.1"/>
    <property type="molecule type" value="Genomic_DNA"/>
</dbReference>
<evidence type="ECO:0000313" key="3">
    <source>
        <dbReference type="Proteomes" id="UP000054783"/>
    </source>
</evidence>
<dbReference type="AlphaFoldDB" id="A0A0V0YUT1"/>
<organism evidence="2 3">
    <name type="scientific">Trichinella patagoniensis</name>
    <dbReference type="NCBI Taxonomy" id="990121"/>
    <lineage>
        <taxon>Eukaryota</taxon>
        <taxon>Metazoa</taxon>
        <taxon>Ecdysozoa</taxon>
        <taxon>Nematoda</taxon>
        <taxon>Enoplea</taxon>
        <taxon>Dorylaimia</taxon>
        <taxon>Trichinellida</taxon>
        <taxon>Trichinellidae</taxon>
        <taxon>Trichinella</taxon>
    </lineage>
</organism>
<comment type="caution">
    <text evidence="2">The sequence shown here is derived from an EMBL/GenBank/DDBJ whole genome shotgun (WGS) entry which is preliminary data.</text>
</comment>
<proteinExistence type="predicted"/>